<accession>A0A1X6YFQ2</accession>
<evidence type="ECO:0000259" key="1">
    <source>
        <dbReference type="PROSITE" id="PS50943"/>
    </source>
</evidence>
<feature type="domain" description="HTH cro/C1-type" evidence="1">
    <location>
        <begin position="15"/>
        <end position="69"/>
    </location>
</feature>
<dbReference type="GO" id="GO:0003677">
    <property type="term" value="F:DNA binding"/>
    <property type="evidence" value="ECO:0007669"/>
    <property type="project" value="InterPro"/>
</dbReference>
<dbReference type="Gene3D" id="1.10.260.40">
    <property type="entry name" value="lambda repressor-like DNA-binding domains"/>
    <property type="match status" value="1"/>
</dbReference>
<evidence type="ECO:0000313" key="4">
    <source>
        <dbReference type="Proteomes" id="UP000193495"/>
    </source>
</evidence>
<dbReference type="EMBL" id="FWFY01000001">
    <property type="protein sequence ID" value="SLN20247.1"/>
    <property type="molecule type" value="Genomic_DNA"/>
</dbReference>
<evidence type="ECO:0000313" key="5">
    <source>
        <dbReference type="Proteomes" id="UP000240624"/>
    </source>
</evidence>
<dbReference type="InterPro" id="IPR010982">
    <property type="entry name" value="Lambda_DNA-bd_dom_sf"/>
</dbReference>
<dbReference type="CDD" id="cd00093">
    <property type="entry name" value="HTH_XRE"/>
    <property type="match status" value="1"/>
</dbReference>
<dbReference type="RefSeq" id="WP_085894866.1">
    <property type="nucleotide sequence ID" value="NZ_FWFY01000001.1"/>
</dbReference>
<name>A0A1X6YFQ2_9RHOB</name>
<dbReference type="Pfam" id="PF01381">
    <property type="entry name" value="HTH_3"/>
    <property type="match status" value="1"/>
</dbReference>
<keyword evidence="5" id="KW-1185">Reference proteome</keyword>
<dbReference type="AlphaFoldDB" id="A0A1X6YFQ2"/>
<reference evidence="2 5" key="2">
    <citation type="submission" date="2018-03" db="EMBL/GenBank/DDBJ databases">
        <title>Genomic Encyclopedia of Archaeal and Bacterial Type Strains, Phase II (KMG-II): from individual species to whole genera.</title>
        <authorList>
            <person name="Goeker M."/>
        </authorList>
    </citation>
    <scope>NUCLEOTIDE SEQUENCE [LARGE SCALE GENOMIC DNA]</scope>
    <source>
        <strain evidence="2 5">DSM 29956</strain>
    </source>
</reference>
<dbReference type="Proteomes" id="UP000240624">
    <property type="component" value="Unassembled WGS sequence"/>
</dbReference>
<dbReference type="InterPro" id="IPR001387">
    <property type="entry name" value="Cro/C1-type_HTH"/>
</dbReference>
<dbReference type="SMART" id="SM00530">
    <property type="entry name" value="HTH_XRE"/>
    <property type="match status" value="1"/>
</dbReference>
<evidence type="ECO:0000313" key="3">
    <source>
        <dbReference type="EMBL" id="SLN20247.1"/>
    </source>
</evidence>
<dbReference type="EMBL" id="PYGB01000013">
    <property type="protein sequence ID" value="PSK82128.1"/>
    <property type="molecule type" value="Genomic_DNA"/>
</dbReference>
<protein>
    <submittedName>
        <fullName evidence="3">Helix-turn-helix protein</fullName>
    </submittedName>
</protein>
<dbReference type="PROSITE" id="PS50943">
    <property type="entry name" value="HTH_CROC1"/>
    <property type="match status" value="1"/>
</dbReference>
<dbReference type="Proteomes" id="UP000193495">
    <property type="component" value="Unassembled WGS sequence"/>
</dbReference>
<organism evidence="3 4">
    <name type="scientific">Limimaricola soesokkakensis</name>
    <dbReference type="NCBI Taxonomy" id="1343159"/>
    <lineage>
        <taxon>Bacteria</taxon>
        <taxon>Pseudomonadati</taxon>
        <taxon>Pseudomonadota</taxon>
        <taxon>Alphaproteobacteria</taxon>
        <taxon>Rhodobacterales</taxon>
        <taxon>Paracoccaceae</taxon>
        <taxon>Limimaricola</taxon>
    </lineage>
</organism>
<dbReference type="Pfam" id="PF09856">
    <property type="entry name" value="ScfRs"/>
    <property type="match status" value="1"/>
</dbReference>
<proteinExistence type="predicted"/>
<dbReference type="InterPro" id="IPR018653">
    <property type="entry name" value="ScfR_C"/>
</dbReference>
<reference evidence="3 4" key="1">
    <citation type="submission" date="2017-03" db="EMBL/GenBank/DDBJ databases">
        <authorList>
            <person name="Afonso C.L."/>
            <person name="Miller P.J."/>
            <person name="Scott M.A."/>
            <person name="Spackman E."/>
            <person name="Goraichik I."/>
            <person name="Dimitrov K.M."/>
            <person name="Suarez D.L."/>
            <person name="Swayne D.E."/>
        </authorList>
    </citation>
    <scope>NUCLEOTIDE SEQUENCE [LARGE SCALE GENOMIC DNA]</scope>
    <source>
        <strain evidence="3 4">CECT 8367</strain>
    </source>
</reference>
<evidence type="ECO:0000313" key="2">
    <source>
        <dbReference type="EMBL" id="PSK82128.1"/>
    </source>
</evidence>
<dbReference type="SUPFAM" id="SSF47413">
    <property type="entry name" value="lambda repressor-like DNA-binding domains"/>
    <property type="match status" value="1"/>
</dbReference>
<dbReference type="OrthoDB" id="7790108at2"/>
<gene>
    <name evidence="2" type="ORF">CLV79_11312</name>
    <name evidence="3" type="ORF">LOS8367_00520</name>
</gene>
<sequence>MAEPSSRRMLAGGRIRARRLDAGMAQAELARQVGISPSYLNLIEHDRRRIGGRLLNALARALDLEPAQIAEGAGGARVERLSAAALARGRPTSDAEAFASRFPDWAALVETQAEMIETLKAQVAGLSDRLAHDPELSASLHQVITAATAIRSTASILAGNEALDRDWQARFHRNIHAESLRLAESSRRLAGYLEAPGEGDGAGAAALSPLDQVEAALDRLGHHVPALEGPDPAMSPEEVAKGVSGLDEAAQDILTVWLRTYRADAAALPVETVARGWRETPEPLALASRLGCALPRLLRRLAALPPGAGPARAGLVTSDAGGALGPRRALDGLTLQRGAVACPLWPIYEALSQPGRPLRALAMMPGETASAALCYAVSTIEAGPDWTAPPRMVAVMLMLPSDIAPAETTRRAVGPGCSLCPRDNCPARREPSLLPTPSRML</sequence>